<evidence type="ECO:0000313" key="6">
    <source>
        <dbReference type="Proteomes" id="UP001151699"/>
    </source>
</evidence>
<dbReference type="CDD" id="cd00190">
    <property type="entry name" value="Tryp_SPc"/>
    <property type="match status" value="1"/>
</dbReference>
<dbReference type="FunFam" id="2.40.10.10:FF:000068">
    <property type="entry name" value="transmembrane protease serine 2"/>
    <property type="match status" value="1"/>
</dbReference>
<comment type="caution">
    <text evidence="5">The sequence shown here is derived from an EMBL/GenBank/DDBJ whole genome shotgun (WGS) entry which is preliminary data.</text>
</comment>
<evidence type="ECO:0000256" key="3">
    <source>
        <dbReference type="RuleBase" id="RU363034"/>
    </source>
</evidence>
<dbReference type="PANTHER" id="PTHR24250:SF50">
    <property type="entry name" value="PEPTIDASE S1 DOMAIN-CONTAINING PROTEIN"/>
    <property type="match status" value="1"/>
</dbReference>
<dbReference type="PROSITE" id="PS00134">
    <property type="entry name" value="TRYPSIN_HIS"/>
    <property type="match status" value="1"/>
</dbReference>
<keyword evidence="3" id="KW-0645">Protease</keyword>
<keyword evidence="3" id="KW-0378">Hydrolase</keyword>
<dbReference type="InterPro" id="IPR001314">
    <property type="entry name" value="Peptidase_S1A"/>
</dbReference>
<dbReference type="InterPro" id="IPR009003">
    <property type="entry name" value="Peptidase_S1_PA"/>
</dbReference>
<dbReference type="SUPFAM" id="SSF50494">
    <property type="entry name" value="Trypsin-like serine proteases"/>
    <property type="match status" value="1"/>
</dbReference>
<evidence type="ECO:0000259" key="4">
    <source>
        <dbReference type="PROSITE" id="PS50240"/>
    </source>
</evidence>
<dbReference type="PANTHER" id="PTHR24250">
    <property type="entry name" value="CHYMOTRYPSIN-RELATED"/>
    <property type="match status" value="1"/>
</dbReference>
<reference evidence="5" key="1">
    <citation type="submission" date="2022-07" db="EMBL/GenBank/DDBJ databases">
        <authorList>
            <person name="Trinca V."/>
            <person name="Uliana J.V.C."/>
            <person name="Torres T.T."/>
            <person name="Ward R.J."/>
            <person name="Monesi N."/>
        </authorList>
    </citation>
    <scope>NUCLEOTIDE SEQUENCE</scope>
    <source>
        <strain evidence="5">HSMRA1968</strain>
        <tissue evidence="5">Whole embryos</tissue>
    </source>
</reference>
<evidence type="ECO:0000256" key="2">
    <source>
        <dbReference type="ARBA" id="ARBA00024195"/>
    </source>
</evidence>
<dbReference type="InterPro" id="IPR043504">
    <property type="entry name" value="Peptidase_S1_PA_chymotrypsin"/>
</dbReference>
<keyword evidence="3" id="KW-0720">Serine protease</keyword>
<dbReference type="GO" id="GO:0006508">
    <property type="term" value="P:proteolysis"/>
    <property type="evidence" value="ECO:0007669"/>
    <property type="project" value="UniProtKB-KW"/>
</dbReference>
<gene>
    <name evidence="5" type="primary">COGS_5</name>
    <name evidence="5" type="ORF">Bhyg_07398</name>
</gene>
<keyword evidence="1" id="KW-1015">Disulfide bond</keyword>
<protein>
    <submittedName>
        <fullName evidence="5">Collagenase</fullName>
    </submittedName>
</protein>
<dbReference type="GO" id="GO:0004252">
    <property type="term" value="F:serine-type endopeptidase activity"/>
    <property type="evidence" value="ECO:0007669"/>
    <property type="project" value="InterPro"/>
</dbReference>
<keyword evidence="6" id="KW-1185">Reference proteome</keyword>
<dbReference type="PRINTS" id="PR00722">
    <property type="entry name" value="CHYMOTRYPSIN"/>
</dbReference>
<proteinExistence type="inferred from homology"/>
<dbReference type="Gene3D" id="2.40.10.10">
    <property type="entry name" value="Trypsin-like serine proteases"/>
    <property type="match status" value="1"/>
</dbReference>
<evidence type="ECO:0000313" key="5">
    <source>
        <dbReference type="EMBL" id="KAJ6642449.1"/>
    </source>
</evidence>
<dbReference type="AlphaFoldDB" id="A0A9Q0S2R2"/>
<evidence type="ECO:0000256" key="1">
    <source>
        <dbReference type="ARBA" id="ARBA00023157"/>
    </source>
</evidence>
<dbReference type="OrthoDB" id="5565075at2759"/>
<comment type="similarity">
    <text evidence="2">Belongs to the peptidase S1 family. CLIP subfamily.</text>
</comment>
<dbReference type="PROSITE" id="PS50240">
    <property type="entry name" value="TRYPSIN_DOM"/>
    <property type="match status" value="1"/>
</dbReference>
<dbReference type="InterPro" id="IPR018114">
    <property type="entry name" value="TRYPSIN_HIS"/>
</dbReference>
<name>A0A9Q0S2R2_9DIPT</name>
<dbReference type="PROSITE" id="PS00135">
    <property type="entry name" value="TRYPSIN_SER"/>
    <property type="match status" value="1"/>
</dbReference>
<feature type="domain" description="Peptidase S1" evidence="4">
    <location>
        <begin position="31"/>
        <end position="264"/>
    </location>
</feature>
<dbReference type="Pfam" id="PF00089">
    <property type="entry name" value="Trypsin"/>
    <property type="match status" value="1"/>
</dbReference>
<dbReference type="InterPro" id="IPR033116">
    <property type="entry name" value="TRYPSIN_SER"/>
</dbReference>
<dbReference type="SMART" id="SM00020">
    <property type="entry name" value="Tryp_SPc"/>
    <property type="match status" value="1"/>
</dbReference>
<dbReference type="EMBL" id="WJQU01000002">
    <property type="protein sequence ID" value="KAJ6642449.1"/>
    <property type="molecule type" value="Genomic_DNA"/>
</dbReference>
<organism evidence="5 6">
    <name type="scientific">Pseudolycoriella hygida</name>
    <dbReference type="NCBI Taxonomy" id="35572"/>
    <lineage>
        <taxon>Eukaryota</taxon>
        <taxon>Metazoa</taxon>
        <taxon>Ecdysozoa</taxon>
        <taxon>Arthropoda</taxon>
        <taxon>Hexapoda</taxon>
        <taxon>Insecta</taxon>
        <taxon>Pterygota</taxon>
        <taxon>Neoptera</taxon>
        <taxon>Endopterygota</taxon>
        <taxon>Diptera</taxon>
        <taxon>Nematocera</taxon>
        <taxon>Sciaroidea</taxon>
        <taxon>Sciaridae</taxon>
        <taxon>Pseudolycoriella</taxon>
    </lineage>
</organism>
<dbReference type="Proteomes" id="UP001151699">
    <property type="component" value="Chromosome B"/>
</dbReference>
<sequence length="268" mass="29253">MIFLRSVIAFVGVFTIVSSSLLFERLPPTRIVNGFQANPGQFPHQALLEITLPQGKTGVCGGSLLSNEWVITAAHCALLAKSFKISLGAQTFANPSEPGRVIDITTTKIVHSQYNPFLLTNDLTLIKLSRKIEFTDRIQPVILPKSNDLFEGQDVIASGWGRQFTNAPHAAPELRWAPLHIISYDDCVKFYNTFVIRDTTICARGANKESVCSGDSGGPLVLKSDNRTLIGVTSFGHLSGCDLGIPQGFSRITSYTQWIEENTGIGID</sequence>
<accession>A0A9Q0S2R2</accession>
<dbReference type="InterPro" id="IPR001254">
    <property type="entry name" value="Trypsin_dom"/>
</dbReference>